<name>A0ABW3QPI7_9PSEU</name>
<gene>
    <name evidence="2" type="ORF">ACFQ3T_05975</name>
</gene>
<evidence type="ECO:0000313" key="2">
    <source>
        <dbReference type="EMBL" id="MFD1146662.1"/>
    </source>
</evidence>
<dbReference type="Pfam" id="PF14224">
    <property type="entry name" value="DUF4331"/>
    <property type="match status" value="1"/>
</dbReference>
<feature type="compositionally biased region" description="Pro residues" evidence="1">
    <location>
        <begin position="31"/>
        <end position="50"/>
    </location>
</feature>
<proteinExistence type="predicted"/>
<dbReference type="InterPro" id="IPR025566">
    <property type="entry name" value="DUF4331"/>
</dbReference>
<dbReference type="Proteomes" id="UP001597168">
    <property type="component" value="Unassembled WGS sequence"/>
</dbReference>
<comment type="caution">
    <text evidence="2">The sequence shown here is derived from an EMBL/GenBank/DDBJ whole genome shotgun (WGS) entry which is preliminary data.</text>
</comment>
<dbReference type="RefSeq" id="WP_380720799.1">
    <property type="nucleotide sequence ID" value="NZ_JBHTLK010000017.1"/>
</dbReference>
<evidence type="ECO:0000313" key="3">
    <source>
        <dbReference type="Proteomes" id="UP001597168"/>
    </source>
</evidence>
<accession>A0ABW3QPI7</accession>
<dbReference type="EMBL" id="JBHTLK010000017">
    <property type="protein sequence ID" value="MFD1146662.1"/>
    <property type="molecule type" value="Genomic_DNA"/>
</dbReference>
<feature type="region of interest" description="Disordered" evidence="1">
    <location>
        <begin position="1"/>
        <end position="73"/>
    </location>
</feature>
<protein>
    <submittedName>
        <fullName evidence="2">DUF4331 family protein</fullName>
    </submittedName>
</protein>
<feature type="region of interest" description="Disordered" evidence="1">
    <location>
        <begin position="148"/>
        <end position="172"/>
    </location>
</feature>
<evidence type="ECO:0000256" key="1">
    <source>
        <dbReference type="SAM" id="MobiDB-lite"/>
    </source>
</evidence>
<organism evidence="2 3">
    <name type="scientific">Saccharothrix hoggarensis</name>
    <dbReference type="NCBI Taxonomy" id="913853"/>
    <lineage>
        <taxon>Bacteria</taxon>
        <taxon>Bacillati</taxon>
        <taxon>Actinomycetota</taxon>
        <taxon>Actinomycetes</taxon>
        <taxon>Pseudonocardiales</taxon>
        <taxon>Pseudonocardiaceae</taxon>
        <taxon>Saccharothrix</taxon>
    </lineage>
</organism>
<reference evidence="3" key="1">
    <citation type="journal article" date="2019" name="Int. J. Syst. Evol. Microbiol.">
        <title>The Global Catalogue of Microorganisms (GCM) 10K type strain sequencing project: providing services to taxonomists for standard genome sequencing and annotation.</title>
        <authorList>
            <consortium name="The Broad Institute Genomics Platform"/>
            <consortium name="The Broad Institute Genome Sequencing Center for Infectious Disease"/>
            <person name="Wu L."/>
            <person name="Ma J."/>
        </authorList>
    </citation>
    <scope>NUCLEOTIDE SEQUENCE [LARGE SCALE GENOMIC DNA]</scope>
    <source>
        <strain evidence="3">CCUG 60214</strain>
    </source>
</reference>
<keyword evidence="3" id="KW-1185">Reference proteome</keyword>
<sequence>MNRRRPPAELPGDSTLAHRRDRACPHRSPATAPPGSPPRRPRSSPRPWPPDCSTRARCARVEPPRGGPKSMPDYAALRDQAVTPIQGGAKAYVGQADDPFFLDLRVFDLRYGADLSEVGQDTLRGFNANTIALQVPKAWLASKKRWRSPTALSTGWRGVPVPPGRDPGRAGT</sequence>